<keyword evidence="1" id="KW-1133">Transmembrane helix</keyword>
<protein>
    <submittedName>
        <fullName evidence="2">Uncharacterized protein</fullName>
    </submittedName>
</protein>
<proteinExistence type="predicted"/>
<dbReference type="AlphaFoldDB" id="A0A1G2R4V0"/>
<keyword evidence="1" id="KW-0472">Membrane</keyword>
<reference evidence="2 3" key="1">
    <citation type="journal article" date="2016" name="Nat. Commun.">
        <title>Thousands of microbial genomes shed light on interconnected biogeochemical processes in an aquifer system.</title>
        <authorList>
            <person name="Anantharaman K."/>
            <person name="Brown C.T."/>
            <person name="Hug L.A."/>
            <person name="Sharon I."/>
            <person name="Castelle C.J."/>
            <person name="Probst A.J."/>
            <person name="Thomas B.C."/>
            <person name="Singh A."/>
            <person name="Wilkins M.J."/>
            <person name="Karaoz U."/>
            <person name="Brodie E.L."/>
            <person name="Williams K.H."/>
            <person name="Hubbard S.S."/>
            <person name="Banfield J.F."/>
        </authorList>
    </citation>
    <scope>NUCLEOTIDE SEQUENCE [LARGE SCALE GENOMIC DNA]</scope>
</reference>
<comment type="caution">
    <text evidence="2">The sequence shown here is derived from an EMBL/GenBank/DDBJ whole genome shotgun (WGS) entry which is preliminary data.</text>
</comment>
<feature type="transmembrane region" description="Helical" evidence="1">
    <location>
        <begin position="12"/>
        <end position="28"/>
    </location>
</feature>
<evidence type="ECO:0000256" key="1">
    <source>
        <dbReference type="SAM" id="Phobius"/>
    </source>
</evidence>
<feature type="transmembrane region" description="Helical" evidence="1">
    <location>
        <begin position="48"/>
        <end position="69"/>
    </location>
</feature>
<dbReference type="EMBL" id="MHTX01000041">
    <property type="protein sequence ID" value="OHA67409.1"/>
    <property type="molecule type" value="Genomic_DNA"/>
</dbReference>
<evidence type="ECO:0000313" key="3">
    <source>
        <dbReference type="Proteomes" id="UP000179258"/>
    </source>
</evidence>
<dbReference type="InterPro" id="IPR043713">
    <property type="entry name" value="DUF5654"/>
</dbReference>
<name>A0A1G2R4V0_9BACT</name>
<evidence type="ECO:0000313" key="2">
    <source>
        <dbReference type="EMBL" id="OHA67409.1"/>
    </source>
</evidence>
<accession>A0A1G2R4V0</accession>
<gene>
    <name evidence="2" type="ORF">A3D59_01330</name>
</gene>
<dbReference type="Proteomes" id="UP000179258">
    <property type="component" value="Unassembled WGS sequence"/>
</dbReference>
<dbReference type="Pfam" id="PF18898">
    <property type="entry name" value="DUF5654"/>
    <property type="match status" value="1"/>
</dbReference>
<keyword evidence="1" id="KW-0812">Transmembrane</keyword>
<sequence>MQKAVRQRTLEYILAAFGLIAGLAWNDAVKTLIEAAFPLKENTVPAKFLYALVTTLIVVALSIYLVRVFEPNKTRGGKKRGK</sequence>
<organism evidence="2 3">
    <name type="scientific">Candidatus Wildermuthbacteria bacterium RIFCSPHIGHO2_02_FULL_47_17</name>
    <dbReference type="NCBI Taxonomy" id="1802452"/>
    <lineage>
        <taxon>Bacteria</taxon>
        <taxon>Candidatus Wildermuthiibacteriota</taxon>
    </lineage>
</organism>